<dbReference type="GO" id="GO:0046872">
    <property type="term" value="F:metal ion binding"/>
    <property type="evidence" value="ECO:0007669"/>
    <property type="project" value="UniProtKB-KW"/>
</dbReference>
<evidence type="ECO:0000256" key="7">
    <source>
        <dbReference type="PIRSR" id="PIRSR608901-1"/>
    </source>
</evidence>
<evidence type="ECO:0008006" key="12">
    <source>
        <dbReference type="Google" id="ProtNLM"/>
    </source>
</evidence>
<keyword evidence="8" id="KW-0862">Zinc</keyword>
<dbReference type="PANTHER" id="PTHR46187">
    <property type="entry name" value="ALKALINE CERAMIDASE 3"/>
    <property type="match status" value="1"/>
</dbReference>
<proteinExistence type="inferred from homology"/>
<protein>
    <recommendedName>
        <fullName evidence="12">Alkaline ceramidase</fullName>
    </recommendedName>
</protein>
<feature type="binding site" evidence="7">
    <location>
        <position position="22"/>
    </location>
    <ligand>
        <name>Ca(2+)</name>
        <dbReference type="ChEBI" id="CHEBI:29108"/>
    </ligand>
</feature>
<evidence type="ECO:0000256" key="2">
    <source>
        <dbReference type="ARBA" id="ARBA00009780"/>
    </source>
</evidence>
<dbReference type="GO" id="GO:0046514">
    <property type="term" value="P:ceramide catabolic process"/>
    <property type="evidence" value="ECO:0007669"/>
    <property type="project" value="TreeGrafter"/>
</dbReference>
<dbReference type="OrthoDB" id="187171at2759"/>
<evidence type="ECO:0000256" key="9">
    <source>
        <dbReference type="SAM" id="Phobius"/>
    </source>
</evidence>
<feature type="transmembrane region" description="Helical" evidence="9">
    <location>
        <begin position="32"/>
        <end position="50"/>
    </location>
</feature>
<feature type="binding site" evidence="8">
    <location>
        <position position="219"/>
    </location>
    <ligand>
        <name>Zn(2+)</name>
        <dbReference type="ChEBI" id="CHEBI:29105"/>
        <note>catalytic</note>
    </ligand>
</feature>
<reference evidence="10 11" key="1">
    <citation type="submission" date="2018-08" db="EMBL/GenBank/DDBJ databases">
        <title>Genome and evolution of the arbuscular mycorrhizal fungus Diversispora epigaea (formerly Glomus versiforme) and its bacterial endosymbionts.</title>
        <authorList>
            <person name="Sun X."/>
            <person name="Fei Z."/>
            <person name="Harrison M."/>
        </authorList>
    </citation>
    <scope>NUCLEOTIDE SEQUENCE [LARGE SCALE GENOMIC DNA]</scope>
    <source>
        <strain evidence="10 11">IT104</strain>
    </source>
</reference>
<feature type="binding site" evidence="7">
    <location>
        <position position="18"/>
    </location>
    <ligand>
        <name>Ca(2+)</name>
        <dbReference type="ChEBI" id="CHEBI:29108"/>
    </ligand>
</feature>
<sequence length="274" mass="31849">MSSSNIPFWGHSTSTLDWCEENYKDHKCIAEFINTLTNILFIGLAMFGVFNTTKQGLEKRFIVAYAGVALIGIGSWMFHMTLLYQFQLLDELPMQYATCILAYNIFETERKKKYGIYLPLGLLIYAVGVTTIYLRIVNPVFHQVTYGILVAIINIRSYYLLGFIPKNESRAILKDLLLVAWVIFGTGFIFWNIDNLACDNLRSIRAKIGKPSGYLLELHGWWHICTAIGSYYWIVFNQYLRVLLLGDINNWKLNWVFFDKIPYVVRNTDFRKVK</sequence>
<dbReference type="GO" id="GO:0016811">
    <property type="term" value="F:hydrolase activity, acting on carbon-nitrogen (but not peptide) bonds, in linear amides"/>
    <property type="evidence" value="ECO:0007669"/>
    <property type="project" value="InterPro"/>
</dbReference>
<dbReference type="GO" id="GO:0046513">
    <property type="term" value="P:ceramide biosynthetic process"/>
    <property type="evidence" value="ECO:0007669"/>
    <property type="project" value="TreeGrafter"/>
</dbReference>
<feature type="binding site" evidence="8">
    <location>
        <position position="223"/>
    </location>
    <ligand>
        <name>Zn(2+)</name>
        <dbReference type="ChEBI" id="CHEBI:29105"/>
        <note>catalytic</note>
    </ligand>
</feature>
<feature type="transmembrane region" description="Helical" evidence="9">
    <location>
        <begin position="214"/>
        <end position="234"/>
    </location>
</feature>
<evidence type="ECO:0000313" key="11">
    <source>
        <dbReference type="Proteomes" id="UP000266861"/>
    </source>
</evidence>
<dbReference type="STRING" id="1348612.A0A397JR92"/>
<keyword evidence="6 9" id="KW-0472">Membrane</keyword>
<accession>A0A397JR92</accession>
<feature type="transmembrane region" description="Helical" evidence="9">
    <location>
        <begin position="62"/>
        <end position="84"/>
    </location>
</feature>
<feature type="transmembrane region" description="Helical" evidence="9">
    <location>
        <begin position="146"/>
        <end position="164"/>
    </location>
</feature>
<dbReference type="Pfam" id="PF05875">
    <property type="entry name" value="Ceramidase"/>
    <property type="match status" value="1"/>
</dbReference>
<evidence type="ECO:0000256" key="6">
    <source>
        <dbReference type="ARBA" id="ARBA00023136"/>
    </source>
</evidence>
<keyword evidence="7" id="KW-0106">Calcium</keyword>
<dbReference type="AlphaFoldDB" id="A0A397JR92"/>
<dbReference type="EMBL" id="PQFF01000032">
    <property type="protein sequence ID" value="RHZ87433.1"/>
    <property type="molecule type" value="Genomic_DNA"/>
</dbReference>
<keyword evidence="11" id="KW-1185">Reference proteome</keyword>
<feature type="binding site" evidence="7">
    <location>
        <position position="20"/>
    </location>
    <ligand>
        <name>Ca(2+)</name>
        <dbReference type="ChEBI" id="CHEBI:29108"/>
    </ligand>
</feature>
<feature type="binding site" evidence="8">
    <location>
        <position position="79"/>
    </location>
    <ligand>
        <name>Zn(2+)</name>
        <dbReference type="ChEBI" id="CHEBI:29105"/>
        <note>catalytic</note>
    </ligand>
</feature>
<organism evidence="10 11">
    <name type="scientific">Diversispora epigaea</name>
    <dbReference type="NCBI Taxonomy" id="1348612"/>
    <lineage>
        <taxon>Eukaryota</taxon>
        <taxon>Fungi</taxon>
        <taxon>Fungi incertae sedis</taxon>
        <taxon>Mucoromycota</taxon>
        <taxon>Glomeromycotina</taxon>
        <taxon>Glomeromycetes</taxon>
        <taxon>Diversisporales</taxon>
        <taxon>Diversisporaceae</taxon>
        <taxon>Diversispora</taxon>
    </lineage>
</organism>
<name>A0A397JR92_9GLOM</name>
<feature type="binding site" evidence="7">
    <location>
        <position position="17"/>
    </location>
    <ligand>
        <name>Ca(2+)</name>
        <dbReference type="ChEBI" id="CHEBI:29108"/>
    </ligand>
</feature>
<dbReference type="GO" id="GO:0005789">
    <property type="term" value="C:endoplasmic reticulum membrane"/>
    <property type="evidence" value="ECO:0007669"/>
    <property type="project" value="TreeGrafter"/>
</dbReference>
<dbReference type="PANTHER" id="PTHR46187:SF3">
    <property type="entry name" value="ALKALINE CERAMIDASE 3"/>
    <property type="match status" value="1"/>
</dbReference>
<evidence type="ECO:0000256" key="4">
    <source>
        <dbReference type="ARBA" id="ARBA00022801"/>
    </source>
</evidence>
<feature type="transmembrane region" description="Helical" evidence="9">
    <location>
        <begin position="176"/>
        <end position="193"/>
    </location>
</feature>
<keyword evidence="5 9" id="KW-1133">Transmembrane helix</keyword>
<keyword evidence="4" id="KW-0378">Hydrolase</keyword>
<keyword evidence="7" id="KW-0479">Metal-binding</keyword>
<dbReference type="Proteomes" id="UP000266861">
    <property type="component" value="Unassembled WGS sequence"/>
</dbReference>
<evidence type="ECO:0000256" key="8">
    <source>
        <dbReference type="PIRSR" id="PIRSR608901-2"/>
    </source>
</evidence>
<evidence type="ECO:0000313" key="10">
    <source>
        <dbReference type="EMBL" id="RHZ87433.1"/>
    </source>
</evidence>
<gene>
    <name evidence="10" type="ORF">Glove_34g98</name>
</gene>
<comment type="caution">
    <text evidence="10">The sequence shown here is derived from an EMBL/GenBank/DDBJ whole genome shotgun (WGS) entry which is preliminary data.</text>
</comment>
<keyword evidence="3 9" id="KW-0812">Transmembrane</keyword>
<feature type="binding site" evidence="7">
    <location>
        <position position="31"/>
    </location>
    <ligand>
        <name>Ca(2+)</name>
        <dbReference type="ChEBI" id="CHEBI:29108"/>
    </ligand>
</feature>
<evidence type="ECO:0000256" key="3">
    <source>
        <dbReference type="ARBA" id="ARBA00022692"/>
    </source>
</evidence>
<dbReference type="InterPro" id="IPR008901">
    <property type="entry name" value="ACER"/>
</dbReference>
<feature type="transmembrane region" description="Helical" evidence="9">
    <location>
        <begin position="114"/>
        <end position="134"/>
    </location>
</feature>
<comment type="cofactor">
    <cofactor evidence="8">
        <name>Zn(2+)</name>
        <dbReference type="ChEBI" id="CHEBI:29105"/>
    </cofactor>
</comment>
<comment type="subcellular location">
    <subcellularLocation>
        <location evidence="1">Membrane</location>
        <topology evidence="1">Multi-pass membrane protein</topology>
    </subcellularLocation>
</comment>
<evidence type="ECO:0000256" key="1">
    <source>
        <dbReference type="ARBA" id="ARBA00004141"/>
    </source>
</evidence>
<evidence type="ECO:0000256" key="5">
    <source>
        <dbReference type="ARBA" id="ARBA00022989"/>
    </source>
</evidence>
<comment type="similarity">
    <text evidence="2">Belongs to the alkaline ceramidase family.</text>
</comment>